<keyword evidence="2" id="KW-0472">Membrane</keyword>
<dbReference type="InterPro" id="IPR036457">
    <property type="entry name" value="PPM-type-like_dom_sf"/>
</dbReference>
<feature type="domain" description="PPM-type phosphatase" evidence="3">
    <location>
        <begin position="6"/>
        <end position="239"/>
    </location>
</feature>
<dbReference type="SMART" id="SM00331">
    <property type="entry name" value="PP2C_SIG"/>
    <property type="match status" value="1"/>
</dbReference>
<dbReference type="Gene3D" id="3.60.40.10">
    <property type="entry name" value="PPM-type phosphatase domain"/>
    <property type="match status" value="1"/>
</dbReference>
<dbReference type="RefSeq" id="WP_073825142.1">
    <property type="nucleotide sequence ID" value="NZ_MQVS01000008.1"/>
</dbReference>
<accession>A0A1Q5PV07</accession>
<feature type="region of interest" description="Disordered" evidence="1">
    <location>
        <begin position="276"/>
        <end position="303"/>
    </location>
</feature>
<dbReference type="PANTHER" id="PTHR47992">
    <property type="entry name" value="PROTEIN PHOSPHATASE"/>
    <property type="match status" value="1"/>
</dbReference>
<evidence type="ECO:0000313" key="5">
    <source>
        <dbReference type="Proteomes" id="UP000185612"/>
    </source>
</evidence>
<evidence type="ECO:0000256" key="2">
    <source>
        <dbReference type="SAM" id="Phobius"/>
    </source>
</evidence>
<gene>
    <name evidence="4" type="ORF">BSZ40_08240</name>
</gene>
<dbReference type="InParanoid" id="A0A1Q5PV07"/>
<dbReference type="Pfam" id="PF13672">
    <property type="entry name" value="PP2C_2"/>
    <property type="match status" value="1"/>
</dbReference>
<dbReference type="InterPro" id="IPR001932">
    <property type="entry name" value="PPM-type_phosphatase-like_dom"/>
</dbReference>
<proteinExistence type="predicted"/>
<comment type="caution">
    <text evidence="4">The sequence shown here is derived from an EMBL/GenBank/DDBJ whole genome shotgun (WGS) entry which is preliminary data.</text>
</comment>
<feature type="transmembrane region" description="Helical" evidence="2">
    <location>
        <begin position="308"/>
        <end position="328"/>
    </location>
</feature>
<evidence type="ECO:0000259" key="3">
    <source>
        <dbReference type="PROSITE" id="PS51746"/>
    </source>
</evidence>
<dbReference type="CDD" id="cd00143">
    <property type="entry name" value="PP2Cc"/>
    <property type="match status" value="1"/>
</dbReference>
<dbReference type="Proteomes" id="UP000185612">
    <property type="component" value="Unassembled WGS sequence"/>
</dbReference>
<feature type="compositionally biased region" description="Polar residues" evidence="1">
    <location>
        <begin position="460"/>
        <end position="472"/>
    </location>
</feature>
<dbReference type="InterPro" id="IPR015655">
    <property type="entry name" value="PP2C"/>
</dbReference>
<evidence type="ECO:0000256" key="1">
    <source>
        <dbReference type="SAM" id="MobiDB-lite"/>
    </source>
</evidence>
<reference evidence="5" key="1">
    <citation type="submission" date="2016-12" db="EMBL/GenBank/DDBJ databases">
        <authorList>
            <person name="Meng X."/>
        </authorList>
    </citation>
    <scope>NUCLEOTIDE SEQUENCE [LARGE SCALE GENOMIC DNA]</scope>
    <source>
        <strain evidence="5">DSM 20732</strain>
    </source>
</reference>
<name>A0A1Q5PV07_9ACTO</name>
<feature type="compositionally biased region" description="Low complexity" evidence="1">
    <location>
        <begin position="421"/>
        <end position="442"/>
    </location>
</feature>
<feature type="region of interest" description="Disordered" evidence="1">
    <location>
        <begin position="408"/>
        <end position="488"/>
    </location>
</feature>
<feature type="compositionally biased region" description="Pro residues" evidence="1">
    <location>
        <begin position="476"/>
        <end position="488"/>
    </location>
</feature>
<keyword evidence="2" id="KW-0812">Transmembrane</keyword>
<dbReference type="SUPFAM" id="SSF81606">
    <property type="entry name" value="PP2C-like"/>
    <property type="match status" value="1"/>
</dbReference>
<sequence length="488" mass="51310">MSVFLNYAARSDVGLVRRSNQDSGYAGPHLAVLADGMGGPAGGDIASSVAVAHLAPLDSDAHGADDLLDLLRQAIGSAHAELVERSRLDPELEGLGTTCIALLRAGTKIGMVHIGDSRAYLLRDGRFTQVTTDHTFVNYLVQTGRLSEEQAARHPQRSVLLRVLGDADEPVELDESVREAHPGDRWLLCSDGLSGVVSAETIAEVVGAEADPGSCADKLVDLALRAGAPDNVTVVVVDVLDDANSNPVNLPTSAQVVGSAATDRLAATRGGGSAAARAHALAAPTAPPEEVDEEPSHPPQRPHRKRNIILSLLLSLALFLGVGGWLAYRWAHSHYYVQASDGTIRIYRGIPQQLGPLKFSHEYEDTGLRLSSLPQARQDNLRTPVTRSSLEEIRSFVAGLKAEAQQREQRRVIPLPLPGQTVSPSASPTASPSPSAVPSPTSTIPPPATAVPTPVPSLSPGAQLNRITSHSLPSAPATPTPTSPAPRS</sequence>
<keyword evidence="2" id="KW-1133">Transmembrane helix</keyword>
<feature type="compositionally biased region" description="Pro residues" evidence="1">
    <location>
        <begin position="443"/>
        <end position="457"/>
    </location>
</feature>
<evidence type="ECO:0000313" key="4">
    <source>
        <dbReference type="EMBL" id="OKL51289.1"/>
    </source>
</evidence>
<dbReference type="GO" id="GO:0004722">
    <property type="term" value="F:protein serine/threonine phosphatase activity"/>
    <property type="evidence" value="ECO:0007669"/>
    <property type="project" value="InterPro"/>
</dbReference>
<dbReference type="EMBL" id="MQVS01000008">
    <property type="protein sequence ID" value="OKL51289.1"/>
    <property type="molecule type" value="Genomic_DNA"/>
</dbReference>
<dbReference type="SMART" id="SM00332">
    <property type="entry name" value="PP2Cc"/>
    <property type="match status" value="1"/>
</dbReference>
<dbReference type="AlphaFoldDB" id="A0A1Q5PV07"/>
<dbReference type="STRING" id="52770.BSZ40_08240"/>
<organism evidence="4 5">
    <name type="scientific">Buchananella hordeovulneris</name>
    <dbReference type="NCBI Taxonomy" id="52770"/>
    <lineage>
        <taxon>Bacteria</taxon>
        <taxon>Bacillati</taxon>
        <taxon>Actinomycetota</taxon>
        <taxon>Actinomycetes</taxon>
        <taxon>Actinomycetales</taxon>
        <taxon>Actinomycetaceae</taxon>
        <taxon>Buchananella</taxon>
    </lineage>
</organism>
<dbReference type="OrthoDB" id="9801841at2"/>
<dbReference type="PROSITE" id="PS51746">
    <property type="entry name" value="PPM_2"/>
    <property type="match status" value="1"/>
</dbReference>
<protein>
    <recommendedName>
        <fullName evidence="3">PPM-type phosphatase domain-containing protein</fullName>
    </recommendedName>
</protein>
<keyword evidence="5" id="KW-1185">Reference proteome</keyword>